<evidence type="ECO:0000313" key="1">
    <source>
        <dbReference type="EMBL" id="GHD43419.1"/>
    </source>
</evidence>
<organism evidence="1 2">
    <name type="scientific">Thalassobaculum fulvum</name>
    <dbReference type="NCBI Taxonomy" id="1633335"/>
    <lineage>
        <taxon>Bacteria</taxon>
        <taxon>Pseudomonadati</taxon>
        <taxon>Pseudomonadota</taxon>
        <taxon>Alphaproteobacteria</taxon>
        <taxon>Rhodospirillales</taxon>
        <taxon>Thalassobaculaceae</taxon>
        <taxon>Thalassobaculum</taxon>
    </lineage>
</organism>
<comment type="caution">
    <text evidence="1">The sequence shown here is derived from an EMBL/GenBank/DDBJ whole genome shotgun (WGS) entry which is preliminary data.</text>
</comment>
<dbReference type="Proteomes" id="UP000630353">
    <property type="component" value="Unassembled WGS sequence"/>
</dbReference>
<gene>
    <name evidence="1" type="ORF">GCM10017083_09540</name>
</gene>
<accession>A0A918XQ40</accession>
<dbReference type="Gene3D" id="2.60.120.10">
    <property type="entry name" value="Jelly Rolls"/>
    <property type="match status" value="1"/>
</dbReference>
<dbReference type="SUPFAM" id="SSF51182">
    <property type="entry name" value="RmlC-like cupins"/>
    <property type="match status" value="1"/>
</dbReference>
<reference evidence="1" key="2">
    <citation type="submission" date="2020-09" db="EMBL/GenBank/DDBJ databases">
        <authorList>
            <person name="Sun Q."/>
            <person name="Kim S."/>
        </authorList>
    </citation>
    <scope>NUCLEOTIDE SEQUENCE</scope>
    <source>
        <strain evidence="1">KCTC 42651</strain>
    </source>
</reference>
<keyword evidence="2" id="KW-1185">Reference proteome</keyword>
<sequence>MLARIATARTPAVPTVVTDARSFTAERAWGARDLAEVDGATVRLHWTDRPYRWHVNDGTEVFVVLDGAVDMHWREDGVERVARLGPSDLFVAADGDEHVAHPVGEARVLVVERKGSV</sequence>
<dbReference type="AlphaFoldDB" id="A0A918XQ40"/>
<protein>
    <submittedName>
        <fullName evidence="1">Cupin</fullName>
    </submittedName>
</protein>
<name>A0A918XQ40_9PROT</name>
<dbReference type="EMBL" id="BMZS01000002">
    <property type="protein sequence ID" value="GHD43419.1"/>
    <property type="molecule type" value="Genomic_DNA"/>
</dbReference>
<evidence type="ECO:0000313" key="2">
    <source>
        <dbReference type="Proteomes" id="UP000630353"/>
    </source>
</evidence>
<reference evidence="1" key="1">
    <citation type="journal article" date="2014" name="Int. J. Syst. Evol. Microbiol.">
        <title>Complete genome sequence of Corynebacterium casei LMG S-19264T (=DSM 44701T), isolated from a smear-ripened cheese.</title>
        <authorList>
            <consortium name="US DOE Joint Genome Institute (JGI-PGF)"/>
            <person name="Walter F."/>
            <person name="Albersmeier A."/>
            <person name="Kalinowski J."/>
            <person name="Ruckert C."/>
        </authorList>
    </citation>
    <scope>NUCLEOTIDE SEQUENCE</scope>
    <source>
        <strain evidence="1">KCTC 42651</strain>
    </source>
</reference>
<dbReference type="InterPro" id="IPR014710">
    <property type="entry name" value="RmlC-like_jellyroll"/>
</dbReference>
<dbReference type="InterPro" id="IPR011051">
    <property type="entry name" value="RmlC_Cupin_sf"/>
</dbReference>
<proteinExistence type="predicted"/>